<comment type="caution">
    <text evidence="2">The sequence shown here is derived from an EMBL/GenBank/DDBJ whole genome shotgun (WGS) entry which is preliminary data.</text>
</comment>
<protein>
    <submittedName>
        <fullName evidence="2">Uncharacterized protein</fullName>
    </submittedName>
</protein>
<organism evidence="2 3">
    <name type="scientific">Candidatus Sphingobacterium stercoripullorum</name>
    <dbReference type="NCBI Taxonomy" id="2838759"/>
    <lineage>
        <taxon>Bacteria</taxon>
        <taxon>Pseudomonadati</taxon>
        <taxon>Bacteroidota</taxon>
        <taxon>Sphingobacteriia</taxon>
        <taxon>Sphingobacteriales</taxon>
        <taxon>Sphingobacteriaceae</taxon>
        <taxon>Sphingobacterium</taxon>
    </lineage>
</organism>
<feature type="non-terminal residue" evidence="2">
    <location>
        <position position="117"/>
    </location>
</feature>
<feature type="signal peptide" evidence="1">
    <location>
        <begin position="1"/>
        <end position="22"/>
    </location>
</feature>
<reference evidence="2" key="1">
    <citation type="journal article" date="2021" name="PeerJ">
        <title>Extensive microbial diversity within the chicken gut microbiome revealed by metagenomics and culture.</title>
        <authorList>
            <person name="Gilroy R."/>
            <person name="Ravi A."/>
            <person name="Getino M."/>
            <person name="Pursley I."/>
            <person name="Horton D.L."/>
            <person name="Alikhan N.F."/>
            <person name="Baker D."/>
            <person name="Gharbi K."/>
            <person name="Hall N."/>
            <person name="Watson M."/>
            <person name="Adriaenssens E.M."/>
            <person name="Foster-Nyarko E."/>
            <person name="Jarju S."/>
            <person name="Secka A."/>
            <person name="Antonio M."/>
            <person name="Oren A."/>
            <person name="Chaudhuri R.R."/>
            <person name="La Ragione R."/>
            <person name="Hildebrand F."/>
            <person name="Pallen M.J."/>
        </authorList>
    </citation>
    <scope>NUCLEOTIDE SEQUENCE</scope>
    <source>
        <strain evidence="2">1719</strain>
    </source>
</reference>
<dbReference type="EMBL" id="DXEZ01000352">
    <property type="protein sequence ID" value="HIX55834.1"/>
    <property type="molecule type" value="Genomic_DNA"/>
</dbReference>
<feature type="chain" id="PRO_5039261999" evidence="1">
    <location>
        <begin position="23"/>
        <end position="117"/>
    </location>
</feature>
<evidence type="ECO:0000256" key="1">
    <source>
        <dbReference type="SAM" id="SignalP"/>
    </source>
</evidence>
<accession>A0A9D1WBC3</accession>
<keyword evidence="1" id="KW-0732">Signal</keyword>
<sequence length="117" mass="13129">MRRIILYILLICSTLAGSHLQAQEPADDPGMRIDDFQLKEYVTQNGRLSVVATDTLGHTDESISGVFQFDINGFKHALNFDRGVAVIDNPLGSSAFLLLKHKSPKEQLGKYFFLFKQ</sequence>
<evidence type="ECO:0000313" key="3">
    <source>
        <dbReference type="Proteomes" id="UP000824156"/>
    </source>
</evidence>
<reference evidence="2" key="2">
    <citation type="submission" date="2021-04" db="EMBL/GenBank/DDBJ databases">
        <authorList>
            <person name="Gilroy R."/>
        </authorList>
    </citation>
    <scope>NUCLEOTIDE SEQUENCE</scope>
    <source>
        <strain evidence="2">1719</strain>
    </source>
</reference>
<dbReference type="AlphaFoldDB" id="A0A9D1WBC3"/>
<dbReference type="Proteomes" id="UP000824156">
    <property type="component" value="Unassembled WGS sequence"/>
</dbReference>
<name>A0A9D1WBC3_9SPHI</name>
<evidence type="ECO:0000313" key="2">
    <source>
        <dbReference type="EMBL" id="HIX55834.1"/>
    </source>
</evidence>
<proteinExistence type="predicted"/>
<gene>
    <name evidence="2" type="ORF">H9853_12515</name>
</gene>